<dbReference type="GO" id="GO:0008446">
    <property type="term" value="F:GDP-mannose 4,6-dehydratase activity"/>
    <property type="evidence" value="ECO:0007669"/>
    <property type="project" value="UniProtKB-EC"/>
</dbReference>
<dbReference type="InterPro" id="IPR036291">
    <property type="entry name" value="NAD(P)-bd_dom_sf"/>
</dbReference>
<proteinExistence type="predicted"/>
<name>A0AAW5V750_9LEPT</name>
<dbReference type="PANTHER" id="PTHR43000">
    <property type="entry name" value="DTDP-D-GLUCOSE 4,6-DEHYDRATASE-RELATED"/>
    <property type="match status" value="1"/>
</dbReference>
<organism evidence="2 3">
    <name type="scientific">Leptospira levettii</name>
    <dbReference type="NCBI Taxonomy" id="2023178"/>
    <lineage>
        <taxon>Bacteria</taxon>
        <taxon>Pseudomonadati</taxon>
        <taxon>Spirochaetota</taxon>
        <taxon>Spirochaetia</taxon>
        <taxon>Leptospirales</taxon>
        <taxon>Leptospiraceae</taxon>
        <taxon>Leptospira</taxon>
    </lineage>
</organism>
<dbReference type="Pfam" id="PF16363">
    <property type="entry name" value="GDP_Man_Dehyd"/>
    <property type="match status" value="1"/>
</dbReference>
<protein>
    <submittedName>
        <fullName evidence="2">GDP-mannose 4,6-dehydratase</fullName>
        <ecNumber evidence="2">4.2.1.47</ecNumber>
    </submittedName>
</protein>
<feature type="domain" description="NAD(P)-binding" evidence="1">
    <location>
        <begin position="7"/>
        <end position="302"/>
    </location>
</feature>
<keyword evidence="2" id="KW-0456">Lyase</keyword>
<dbReference type="EMBL" id="JAMQQD010000005">
    <property type="protein sequence ID" value="MCW7516270.1"/>
    <property type="molecule type" value="Genomic_DNA"/>
</dbReference>
<evidence type="ECO:0000313" key="2">
    <source>
        <dbReference type="EMBL" id="MCW7516270.1"/>
    </source>
</evidence>
<dbReference type="Gene3D" id="3.40.50.720">
    <property type="entry name" value="NAD(P)-binding Rossmann-like Domain"/>
    <property type="match status" value="1"/>
</dbReference>
<dbReference type="PRINTS" id="PR01713">
    <property type="entry name" value="NUCEPIMERASE"/>
</dbReference>
<evidence type="ECO:0000259" key="1">
    <source>
        <dbReference type="Pfam" id="PF16363"/>
    </source>
</evidence>
<gene>
    <name evidence="2" type="ORF">ND810_13975</name>
</gene>
<accession>A0AAW5V750</accession>
<comment type="caution">
    <text evidence="2">The sequence shown here is derived from an EMBL/GenBank/DDBJ whole genome shotgun (WGS) entry which is preliminary data.</text>
</comment>
<dbReference type="SUPFAM" id="SSF51735">
    <property type="entry name" value="NAD(P)-binding Rossmann-fold domains"/>
    <property type="match status" value="1"/>
</dbReference>
<dbReference type="Proteomes" id="UP001209694">
    <property type="component" value="Unassembled WGS sequence"/>
</dbReference>
<evidence type="ECO:0000313" key="3">
    <source>
        <dbReference type="Proteomes" id="UP001209694"/>
    </source>
</evidence>
<dbReference type="AlphaFoldDB" id="A0AAW5V750"/>
<dbReference type="RefSeq" id="WP_265356016.1">
    <property type="nucleotide sequence ID" value="NZ_JAMQPS010000002.1"/>
</dbReference>
<sequence length="323" mass="36482">MKGKKILITGGAGFIGSHLTKKLLSLGAEVTVVVKYKSIIDNVRLSAVWDSVEILEADLRNIDSLRQFETRKFDHIYHLAAYNHVGDSFLHVNEAMVANAVATANLMEYVQNYDRFLYMSTSEVYGYQTSVPFQEDMLPFPVSPYSVGKYAGELYAKMKKHQTGKRIITVRGFNTFGPYQSDRAVIPELIIKCLRGLPIETTKGIQTREFNYVDNIVSGLIAAVNSEYTYDGTFNIGSNREIAIRDLVTMIHKACDSKSELKIGALPDRPTEIWRMCADDTKAQELFGWKAEISFEEGLAKTVAWFKEYVSVFYDKSSNLNKL</sequence>
<dbReference type="InterPro" id="IPR016040">
    <property type="entry name" value="NAD(P)-bd_dom"/>
</dbReference>
<reference evidence="2" key="1">
    <citation type="submission" date="2022-06" db="EMBL/GenBank/DDBJ databases">
        <title>Leptospira isolates from biofilms formed at urban environments.</title>
        <authorList>
            <person name="Ribeiro P.S."/>
            <person name="Sousa T."/>
            <person name="Carvalho N."/>
            <person name="Aburjaile F."/>
            <person name="Neves F."/>
            <person name="Oliveira D."/>
            <person name="Blanco L."/>
            <person name="Lima J."/>
            <person name="Costa F."/>
            <person name="Brenig B."/>
            <person name="Soares S."/>
            <person name="Ramos R."/>
            <person name="Goes-Neto A."/>
            <person name="Matiuzzi M."/>
            <person name="Azevedo V."/>
            <person name="Ristow P."/>
        </authorList>
    </citation>
    <scope>NUCLEOTIDE SEQUENCE</scope>
    <source>
        <strain evidence="2">VSF7</strain>
    </source>
</reference>
<dbReference type="EC" id="4.2.1.47" evidence="2"/>